<sequence length="525" mass="59100">MTTSGRRSTIQNRSSDDRNSFTYAGGQSNIRKDFPLPPDLSTPQLSQSQSSVLTQDDKTQEILQDILKTLQDSSIAEKGEKDIRSRFWATYSRVSKEHDDEFLERSNSDMDIVLIFSGLFSAVNTAFIIAMQPSATNILLLQIVQNTSPNGTISSVPGSGTDTTAATWFQGLAYIALSFSLLAAFGAVLGKQWLSHYKANSVHGSLEERGKHRQQKLDGLGAWYFDAVLKSFPVLLQISLLLFALALSAFVWSQQGALAVAVIVPTAFGILLYAFVVVASLIYLRCPFQTPISALTRFLWRLRIKIWRRNGEDVRPSPPDTVTRELAELSEAPSVKWIFETSTDPEVISSVAWLLPTVEWTRELHMPTVCSRLLSTFRACFRASFRLSVSARQRALACGRALHHVVCDETIQKLNPSNDNDQHFDWDSLELWSPWHDIALPWGLKACRTSFDLYATTQDENHENQARIALRLAIVTGCPGFLKPNDVTLIWDGVFDWNNANRVPKDFDWLVDFLVHFRTFDARNF</sequence>
<keyword evidence="2" id="KW-1133">Transmembrane helix</keyword>
<feature type="non-terminal residue" evidence="4">
    <location>
        <position position="525"/>
    </location>
</feature>
<dbReference type="Proteomes" id="UP000092154">
    <property type="component" value="Unassembled WGS sequence"/>
</dbReference>
<feature type="region of interest" description="Disordered" evidence="1">
    <location>
        <begin position="1"/>
        <end position="56"/>
    </location>
</feature>
<dbReference type="OrthoDB" id="2627868at2759"/>
<dbReference type="InParanoid" id="A0A1B7NCP7"/>
<reference evidence="4 5" key="1">
    <citation type="submission" date="2016-06" db="EMBL/GenBank/DDBJ databases">
        <title>Comparative genomics of the ectomycorrhizal sister species Rhizopogon vinicolor and Rhizopogon vesiculosus (Basidiomycota: Boletales) reveals a divergence of the mating type B locus.</title>
        <authorList>
            <consortium name="DOE Joint Genome Institute"/>
            <person name="Mujic A.B."/>
            <person name="Kuo A."/>
            <person name="Tritt A."/>
            <person name="Lipzen A."/>
            <person name="Chen C."/>
            <person name="Johnson J."/>
            <person name="Sharma A."/>
            <person name="Barry K."/>
            <person name="Grigoriev I.V."/>
            <person name="Spatafora J.W."/>
        </authorList>
    </citation>
    <scope>NUCLEOTIDE SEQUENCE [LARGE SCALE GENOMIC DNA]</scope>
    <source>
        <strain evidence="4 5">AM-OR11-026</strain>
    </source>
</reference>
<dbReference type="InterPro" id="IPR045338">
    <property type="entry name" value="DUF6535"/>
</dbReference>
<proteinExistence type="predicted"/>
<keyword evidence="2" id="KW-0472">Membrane</keyword>
<feature type="transmembrane region" description="Helical" evidence="2">
    <location>
        <begin position="112"/>
        <end position="131"/>
    </location>
</feature>
<accession>A0A1B7NCP7</accession>
<keyword evidence="2" id="KW-0812">Transmembrane</keyword>
<feature type="transmembrane region" description="Helical" evidence="2">
    <location>
        <begin position="168"/>
        <end position="189"/>
    </location>
</feature>
<protein>
    <recommendedName>
        <fullName evidence="3">DUF6535 domain-containing protein</fullName>
    </recommendedName>
</protein>
<dbReference type="Pfam" id="PF20153">
    <property type="entry name" value="DUF6535"/>
    <property type="match status" value="1"/>
</dbReference>
<feature type="domain" description="DUF6535" evidence="3">
    <location>
        <begin position="88"/>
        <end position="253"/>
    </location>
</feature>
<evidence type="ECO:0000256" key="1">
    <source>
        <dbReference type="SAM" id="MobiDB-lite"/>
    </source>
</evidence>
<dbReference type="STRING" id="1314800.A0A1B7NCP7"/>
<gene>
    <name evidence="4" type="ORF">K503DRAFT_316491</name>
</gene>
<name>A0A1B7NCP7_9AGAM</name>
<organism evidence="4 5">
    <name type="scientific">Rhizopogon vinicolor AM-OR11-026</name>
    <dbReference type="NCBI Taxonomy" id="1314800"/>
    <lineage>
        <taxon>Eukaryota</taxon>
        <taxon>Fungi</taxon>
        <taxon>Dikarya</taxon>
        <taxon>Basidiomycota</taxon>
        <taxon>Agaricomycotina</taxon>
        <taxon>Agaricomycetes</taxon>
        <taxon>Agaricomycetidae</taxon>
        <taxon>Boletales</taxon>
        <taxon>Suillineae</taxon>
        <taxon>Rhizopogonaceae</taxon>
        <taxon>Rhizopogon</taxon>
    </lineage>
</organism>
<feature type="transmembrane region" description="Helical" evidence="2">
    <location>
        <begin position="258"/>
        <end position="284"/>
    </location>
</feature>
<evidence type="ECO:0000259" key="3">
    <source>
        <dbReference type="Pfam" id="PF20153"/>
    </source>
</evidence>
<feature type="transmembrane region" description="Helical" evidence="2">
    <location>
        <begin position="234"/>
        <end position="252"/>
    </location>
</feature>
<dbReference type="AlphaFoldDB" id="A0A1B7NCP7"/>
<feature type="compositionally biased region" description="Polar residues" evidence="1">
    <location>
        <begin position="20"/>
        <end position="29"/>
    </location>
</feature>
<feature type="compositionally biased region" description="Low complexity" evidence="1">
    <location>
        <begin position="41"/>
        <end position="54"/>
    </location>
</feature>
<evidence type="ECO:0000313" key="5">
    <source>
        <dbReference type="Proteomes" id="UP000092154"/>
    </source>
</evidence>
<keyword evidence="5" id="KW-1185">Reference proteome</keyword>
<evidence type="ECO:0000313" key="4">
    <source>
        <dbReference type="EMBL" id="OAX42651.1"/>
    </source>
</evidence>
<evidence type="ECO:0000256" key="2">
    <source>
        <dbReference type="SAM" id="Phobius"/>
    </source>
</evidence>
<dbReference type="EMBL" id="KV448152">
    <property type="protein sequence ID" value="OAX42651.1"/>
    <property type="molecule type" value="Genomic_DNA"/>
</dbReference>
<feature type="compositionally biased region" description="Polar residues" evidence="1">
    <location>
        <begin position="1"/>
        <end position="13"/>
    </location>
</feature>